<dbReference type="Gene3D" id="3.30.360.10">
    <property type="entry name" value="Dihydrodipicolinate Reductase, domain 2"/>
    <property type="match status" value="1"/>
</dbReference>
<evidence type="ECO:0000313" key="4">
    <source>
        <dbReference type="EMBL" id="ODR54880.1"/>
    </source>
</evidence>
<feature type="domain" description="GFO/IDH/MocA-like oxidoreductase" evidence="2">
    <location>
        <begin position="134"/>
        <end position="251"/>
    </location>
</feature>
<reference evidence="4 6" key="1">
    <citation type="submission" date="2016-08" db="EMBL/GenBank/DDBJ databases">
        <title>Characterization of Isolates of Eisenbergiella tayi Derived from Blood Cultures, Using Whole Genome Sequencing.</title>
        <authorList>
            <person name="Bernier A.-M."/>
            <person name="Burdz T."/>
            <person name="Wiebe D."/>
            <person name="Bernard K."/>
        </authorList>
    </citation>
    <scope>NUCLEOTIDE SEQUENCE [LARGE SCALE GENOMIC DNA]</scope>
    <source>
        <strain evidence="4 6">NML120146</strain>
    </source>
</reference>
<dbReference type="AlphaFoldDB" id="A0A1E3U880"/>
<dbReference type="EMBL" id="MEHD01000025">
    <property type="protein sequence ID" value="ODR54880.1"/>
    <property type="molecule type" value="Genomic_DNA"/>
</dbReference>
<evidence type="ECO:0000313" key="6">
    <source>
        <dbReference type="Proteomes" id="UP000094869"/>
    </source>
</evidence>
<dbReference type="Pfam" id="PF22725">
    <property type="entry name" value="GFO_IDH_MocA_C3"/>
    <property type="match status" value="1"/>
</dbReference>
<dbReference type="InterPro" id="IPR051450">
    <property type="entry name" value="Gfo/Idh/MocA_Oxidoreductases"/>
</dbReference>
<evidence type="ECO:0000259" key="1">
    <source>
        <dbReference type="Pfam" id="PF01408"/>
    </source>
</evidence>
<protein>
    <recommendedName>
        <fullName evidence="7">Gfo/Idh/MocA family oxidoreductase</fullName>
    </recommendedName>
</protein>
<accession>A0A1E3U880</accession>
<dbReference type="EMBL" id="MEHA01000036">
    <property type="protein sequence ID" value="ODR43041.1"/>
    <property type="molecule type" value="Genomic_DNA"/>
</dbReference>
<dbReference type="Gene3D" id="3.40.50.720">
    <property type="entry name" value="NAD(P)-binding Rossmann-like Domain"/>
    <property type="match status" value="1"/>
</dbReference>
<evidence type="ECO:0000259" key="2">
    <source>
        <dbReference type="Pfam" id="PF22725"/>
    </source>
</evidence>
<dbReference type="SUPFAM" id="SSF55347">
    <property type="entry name" value="Glyceraldehyde-3-phosphate dehydrogenase-like, C-terminal domain"/>
    <property type="match status" value="1"/>
</dbReference>
<evidence type="ECO:0000313" key="5">
    <source>
        <dbReference type="Proteomes" id="UP000094271"/>
    </source>
</evidence>
<dbReference type="Proteomes" id="UP000094271">
    <property type="component" value="Unassembled WGS sequence"/>
</dbReference>
<dbReference type="Proteomes" id="UP000094869">
    <property type="component" value="Unassembled WGS sequence"/>
</dbReference>
<reference evidence="3 5" key="2">
    <citation type="submission" date="2016-08" db="EMBL/GenBank/DDBJ databases">
        <authorList>
            <person name="Seilhamer J.J."/>
        </authorList>
    </citation>
    <scope>NUCLEOTIDE SEQUENCE [LARGE SCALE GENOMIC DNA]</scope>
    <source>
        <strain evidence="3 5">NML150140-1</strain>
    </source>
</reference>
<dbReference type="PANTHER" id="PTHR43377">
    <property type="entry name" value="BILIVERDIN REDUCTASE A"/>
    <property type="match status" value="1"/>
</dbReference>
<evidence type="ECO:0000313" key="3">
    <source>
        <dbReference type="EMBL" id="ODR43041.1"/>
    </source>
</evidence>
<organism evidence="3 5">
    <name type="scientific">Eisenbergiella tayi</name>
    <dbReference type="NCBI Taxonomy" id="1432052"/>
    <lineage>
        <taxon>Bacteria</taxon>
        <taxon>Bacillati</taxon>
        <taxon>Bacillota</taxon>
        <taxon>Clostridia</taxon>
        <taxon>Lachnospirales</taxon>
        <taxon>Lachnospiraceae</taxon>
        <taxon>Eisenbergiella</taxon>
    </lineage>
</organism>
<dbReference type="InterPro" id="IPR036291">
    <property type="entry name" value="NAD(P)-bd_dom_sf"/>
</dbReference>
<dbReference type="SUPFAM" id="SSF51735">
    <property type="entry name" value="NAD(P)-binding Rossmann-fold domains"/>
    <property type="match status" value="1"/>
</dbReference>
<keyword evidence="6" id="KW-1185">Reference proteome</keyword>
<evidence type="ECO:0008006" key="7">
    <source>
        <dbReference type="Google" id="ProtNLM"/>
    </source>
</evidence>
<dbReference type="InterPro" id="IPR055170">
    <property type="entry name" value="GFO_IDH_MocA-like_dom"/>
</dbReference>
<feature type="domain" description="Gfo/Idh/MocA-like oxidoreductase N-terminal" evidence="1">
    <location>
        <begin position="7"/>
        <end position="123"/>
    </location>
</feature>
<gene>
    <name evidence="3" type="ORF">BEI59_30910</name>
    <name evidence="4" type="ORF">BEI63_16760</name>
</gene>
<comment type="caution">
    <text evidence="3">The sequence shown here is derived from an EMBL/GenBank/DDBJ whole genome shotgun (WGS) entry which is preliminary data.</text>
</comment>
<sequence>MKKMIQVGTGGFGVYWLESIIPRVSDFARLVAAVDVKEEALKNAVVLAGLPKEKCYTDLRRALKENKADFVNVVVPPEFHEAVIDEALEAGMDIVCEKPLGKDMEASVRIRNKVKAAGRKLAVTMSHRFEVEKQTVEALARSGAYGEIDYVVSRLTMARSEENHGENKAETLISSALIHNMDTVRGICGCNAKTVYANCWTGGPGSAPSGLVIMEMENGVRAVLEESFANGTNLDGWSDEYLRVECREASIEADHRTVTVRSDRGYPFPKRAQMPLLQGEYWDHALIIRRFVEWLEGGSMPVTEMEDNLQCCALTYGAIESIQTGKAVDVQEFYRKHMQGQR</sequence>
<proteinExistence type="predicted"/>
<dbReference type="InterPro" id="IPR000683">
    <property type="entry name" value="Gfo/Idh/MocA-like_OxRdtase_N"/>
</dbReference>
<dbReference type="Pfam" id="PF01408">
    <property type="entry name" value="GFO_IDH_MocA"/>
    <property type="match status" value="1"/>
</dbReference>
<dbReference type="PANTHER" id="PTHR43377:SF1">
    <property type="entry name" value="BILIVERDIN REDUCTASE A"/>
    <property type="match status" value="1"/>
</dbReference>
<name>A0A1E3U880_9FIRM</name>
<dbReference type="GO" id="GO:0000166">
    <property type="term" value="F:nucleotide binding"/>
    <property type="evidence" value="ECO:0007669"/>
    <property type="project" value="InterPro"/>
</dbReference>